<keyword evidence="3" id="KW-1185">Reference proteome</keyword>
<reference evidence="2 3" key="1">
    <citation type="journal article" date="2022" name="G3 (Bethesda)">
        <title>Whole-genome sequence and methylome profiling of the almond [Prunus dulcis (Mill.) D.A. Webb] cultivar 'Nonpareil'.</title>
        <authorList>
            <person name="D'Amico-Willman K.M."/>
            <person name="Ouma W.Z."/>
            <person name="Meulia T."/>
            <person name="Sideli G.M."/>
            <person name="Gradziel T.M."/>
            <person name="Fresnedo-Ramirez J."/>
        </authorList>
    </citation>
    <scope>NUCLEOTIDE SEQUENCE [LARGE SCALE GENOMIC DNA]</scope>
    <source>
        <strain evidence="2">Clone GOH B32 T37-40</strain>
    </source>
</reference>
<sequence length="103" mass="11515">MAQRSCAGHFVWAFRRAHYVHTRGLPVSKGAFMESLAKFPAFQGVRPLLSQRGSATETKYLHHENINVGPDPNSALESEPDPVRSDNWPMSGTNDLFALLYKT</sequence>
<accession>A0AAD4UX73</accession>
<name>A0AAD4UX73_PRUDU</name>
<dbReference type="EMBL" id="JAJFAZ020000008">
    <property type="protein sequence ID" value="KAI5313751.1"/>
    <property type="molecule type" value="Genomic_DNA"/>
</dbReference>
<evidence type="ECO:0000313" key="3">
    <source>
        <dbReference type="Proteomes" id="UP001054821"/>
    </source>
</evidence>
<dbReference type="AlphaFoldDB" id="A0AAD4UX73"/>
<comment type="caution">
    <text evidence="2">The sequence shown here is derived from an EMBL/GenBank/DDBJ whole genome shotgun (WGS) entry which is preliminary data.</text>
</comment>
<evidence type="ECO:0000256" key="1">
    <source>
        <dbReference type="SAM" id="MobiDB-lite"/>
    </source>
</evidence>
<proteinExistence type="predicted"/>
<protein>
    <submittedName>
        <fullName evidence="2">Uncharacterized protein</fullName>
    </submittedName>
</protein>
<feature type="region of interest" description="Disordered" evidence="1">
    <location>
        <begin position="64"/>
        <end position="89"/>
    </location>
</feature>
<dbReference type="Proteomes" id="UP001054821">
    <property type="component" value="Chromosome 8"/>
</dbReference>
<gene>
    <name evidence="2" type="ORF">L3X38_042927</name>
</gene>
<organism evidence="2 3">
    <name type="scientific">Prunus dulcis</name>
    <name type="common">Almond</name>
    <name type="synonym">Amygdalus dulcis</name>
    <dbReference type="NCBI Taxonomy" id="3755"/>
    <lineage>
        <taxon>Eukaryota</taxon>
        <taxon>Viridiplantae</taxon>
        <taxon>Streptophyta</taxon>
        <taxon>Embryophyta</taxon>
        <taxon>Tracheophyta</taxon>
        <taxon>Spermatophyta</taxon>
        <taxon>Magnoliopsida</taxon>
        <taxon>eudicotyledons</taxon>
        <taxon>Gunneridae</taxon>
        <taxon>Pentapetalae</taxon>
        <taxon>rosids</taxon>
        <taxon>fabids</taxon>
        <taxon>Rosales</taxon>
        <taxon>Rosaceae</taxon>
        <taxon>Amygdaloideae</taxon>
        <taxon>Amygdaleae</taxon>
        <taxon>Prunus</taxon>
    </lineage>
</organism>
<evidence type="ECO:0000313" key="2">
    <source>
        <dbReference type="EMBL" id="KAI5313751.1"/>
    </source>
</evidence>